<reference evidence="2" key="2">
    <citation type="submission" date="2023-01" db="EMBL/GenBank/DDBJ databases">
        <title>Draft genome sequence of Pseudoalteromonas tetraodonis strain NBRC 103034.</title>
        <authorList>
            <person name="Sun Q."/>
            <person name="Mori K."/>
        </authorList>
    </citation>
    <scope>NUCLEOTIDE SEQUENCE</scope>
    <source>
        <strain evidence="2">NBRC 103034</strain>
    </source>
</reference>
<sequence length="341" mass="37537">MLVKSSEKAQAIDLVNTNKSDALVTSTKDSANNLWKNKIVAREEQVKVLTGWAQRGALSQALAKAEQSESTIRNLYMGLEKLAQQLNTQAANTQPQPMQQQQIKVQIGSLQNIANKKGSGLDTQLKITDPNRAISKQLNANIDLLSARPHEENIQLVMGRSGKSLSLKLPAYQDEKTNLTTIQNAFSPHHINVELNRENRLLFSAQKENASPLLEPWVMSGQGVRVAAGNPISLQLNDLDNPLNELAKIADKNASIAQHREQIQTAQRHLKANLIKIQAQKQQLQSQLEQLDSASSLGNTDELLALSLGVKQHMQNPSVNSVAAIMSQANITRNMVQYSLT</sequence>
<evidence type="ECO:0000313" key="3">
    <source>
        <dbReference type="Proteomes" id="UP001161408"/>
    </source>
</evidence>
<evidence type="ECO:0000256" key="1">
    <source>
        <dbReference type="SAM" id="Coils"/>
    </source>
</evidence>
<keyword evidence="1" id="KW-0175">Coiled coil</keyword>
<keyword evidence="3" id="KW-1185">Reference proteome</keyword>
<dbReference type="RefSeq" id="WP_096038282.1">
    <property type="nucleotide sequence ID" value="NZ_BJXY01000021.1"/>
</dbReference>
<accession>A0AA37W4Y4</accession>
<protein>
    <submittedName>
        <fullName evidence="2">Uncharacterized protein</fullName>
    </submittedName>
</protein>
<organism evidence="2 3">
    <name type="scientific">Pseudoalteromonas tetraodonis GFC</name>
    <dbReference type="NCBI Taxonomy" id="1315271"/>
    <lineage>
        <taxon>Bacteria</taxon>
        <taxon>Pseudomonadati</taxon>
        <taxon>Pseudomonadota</taxon>
        <taxon>Gammaproteobacteria</taxon>
        <taxon>Alteromonadales</taxon>
        <taxon>Pseudoalteromonadaceae</taxon>
        <taxon>Pseudoalteromonas</taxon>
    </lineage>
</organism>
<gene>
    <name evidence="2" type="ORF">GCM10007914_23670</name>
</gene>
<dbReference type="EMBL" id="BSNE01000014">
    <property type="protein sequence ID" value="GLQ03486.1"/>
    <property type="molecule type" value="Genomic_DNA"/>
</dbReference>
<dbReference type="AlphaFoldDB" id="A0AA37W4Y4"/>
<evidence type="ECO:0000313" key="2">
    <source>
        <dbReference type="EMBL" id="GLQ03486.1"/>
    </source>
</evidence>
<feature type="coiled-coil region" evidence="1">
    <location>
        <begin position="249"/>
        <end position="297"/>
    </location>
</feature>
<proteinExistence type="predicted"/>
<comment type="caution">
    <text evidence="2">The sequence shown here is derived from an EMBL/GenBank/DDBJ whole genome shotgun (WGS) entry which is preliminary data.</text>
</comment>
<name>A0AA37W4Y4_9GAMM</name>
<dbReference type="Proteomes" id="UP001161408">
    <property type="component" value="Unassembled WGS sequence"/>
</dbReference>
<reference evidence="2" key="1">
    <citation type="journal article" date="2014" name="Int. J. Syst. Evol. Microbiol.">
        <title>Complete genome sequence of Corynebacterium casei LMG S-19264T (=DSM 44701T), isolated from a smear-ripened cheese.</title>
        <authorList>
            <consortium name="US DOE Joint Genome Institute (JGI-PGF)"/>
            <person name="Walter F."/>
            <person name="Albersmeier A."/>
            <person name="Kalinowski J."/>
            <person name="Ruckert C."/>
        </authorList>
    </citation>
    <scope>NUCLEOTIDE SEQUENCE</scope>
    <source>
        <strain evidence="2">NBRC 103034</strain>
    </source>
</reference>